<proteinExistence type="predicted"/>
<dbReference type="KEGG" id="hsn:DV733_00975"/>
<feature type="transmembrane region" description="Helical" evidence="1">
    <location>
        <begin position="56"/>
        <end position="74"/>
    </location>
</feature>
<name>A0A4D6H8R3_9EURY</name>
<dbReference type="GeneID" id="39846397"/>
<reference evidence="2 3" key="1">
    <citation type="journal article" date="2019" name="Nat. Commun.">
        <title>A new type of DNA phosphorothioation-based antiviral system in archaea.</title>
        <authorList>
            <person name="Xiong L."/>
            <person name="Liu S."/>
            <person name="Chen S."/>
            <person name="Xiao Y."/>
            <person name="Zhu B."/>
            <person name="Gao Y."/>
            <person name="Zhang Y."/>
            <person name="Chen B."/>
            <person name="Luo J."/>
            <person name="Deng Z."/>
            <person name="Chen X."/>
            <person name="Wang L."/>
            <person name="Chen S."/>
        </authorList>
    </citation>
    <scope>NUCLEOTIDE SEQUENCE [LARGE SCALE GENOMIC DNA]</scope>
    <source>
        <strain evidence="2 3">CBA1105</strain>
    </source>
</reference>
<feature type="transmembrane region" description="Helical" evidence="1">
    <location>
        <begin position="106"/>
        <end position="127"/>
    </location>
</feature>
<feature type="transmembrane region" description="Helical" evidence="1">
    <location>
        <begin position="134"/>
        <end position="154"/>
    </location>
</feature>
<organism evidence="2 3">
    <name type="scientific">Halapricum salinum</name>
    <dbReference type="NCBI Taxonomy" id="1457250"/>
    <lineage>
        <taxon>Archaea</taxon>
        <taxon>Methanobacteriati</taxon>
        <taxon>Methanobacteriota</taxon>
        <taxon>Stenosarchaea group</taxon>
        <taxon>Halobacteria</taxon>
        <taxon>Halobacteriales</taxon>
        <taxon>Haloarculaceae</taxon>
        <taxon>Halapricum</taxon>
    </lineage>
</organism>
<gene>
    <name evidence="2" type="ORF">DV733_00975</name>
</gene>
<evidence type="ECO:0000313" key="2">
    <source>
        <dbReference type="EMBL" id="QCC49881.1"/>
    </source>
</evidence>
<evidence type="ECO:0000313" key="3">
    <source>
        <dbReference type="Proteomes" id="UP000296706"/>
    </source>
</evidence>
<dbReference type="OrthoDB" id="342532at2157"/>
<keyword evidence="1" id="KW-1133">Transmembrane helix</keyword>
<keyword evidence="1" id="KW-0812">Transmembrane</keyword>
<feature type="transmembrane region" description="Helical" evidence="1">
    <location>
        <begin position="174"/>
        <end position="195"/>
    </location>
</feature>
<feature type="transmembrane region" description="Helical" evidence="1">
    <location>
        <begin position="32"/>
        <end position="50"/>
    </location>
</feature>
<dbReference type="RefSeq" id="WP_049993325.1">
    <property type="nucleotide sequence ID" value="NZ_CP031310.1"/>
</dbReference>
<protein>
    <submittedName>
        <fullName evidence="2">Uncharacterized protein</fullName>
    </submittedName>
</protein>
<keyword evidence="3" id="KW-1185">Reference proteome</keyword>
<dbReference type="Proteomes" id="UP000296706">
    <property type="component" value="Chromosome"/>
</dbReference>
<dbReference type="STRING" id="1457250.GCA_000755225_02488"/>
<accession>A0A4D6H8R3</accession>
<keyword evidence="1" id="KW-0472">Membrane</keyword>
<dbReference type="AlphaFoldDB" id="A0A4D6H8R3"/>
<evidence type="ECO:0000256" key="1">
    <source>
        <dbReference type="SAM" id="Phobius"/>
    </source>
</evidence>
<dbReference type="EMBL" id="CP031310">
    <property type="protein sequence ID" value="QCC49881.1"/>
    <property type="molecule type" value="Genomic_DNA"/>
</dbReference>
<sequence length="212" mass="23926">MTDGSDESVPIGIDDIEDALERLFRDGRTNAIVAWVMVGVLALVFGESVFEIDYQWIALVAVVGVVVLIPPAAYRDWRVMLPWELLVIALFPILVRGLFGGTVGTFATYFALAGLALLVIVELHMFTSLSVTHWFAVVLVVLTTLAAVAAWTVFRWNADRYLGTAFLSDNESLMIEWLWVTLAGFSAGILFDGYFRRRDRRLWRAIRRVIRR</sequence>